<dbReference type="Pfam" id="PF08630">
    <property type="entry name" value="Dfp1_Him1_M"/>
    <property type="match status" value="1"/>
</dbReference>
<evidence type="ECO:0000259" key="3">
    <source>
        <dbReference type="PROSITE" id="PS51265"/>
    </source>
</evidence>
<reference evidence="4 5" key="1">
    <citation type="journal article" date="2018" name="Mol. Biol. Evol.">
        <title>Broad Genomic Sampling Reveals a Smut Pathogenic Ancestry of the Fungal Clade Ustilaginomycotina.</title>
        <authorList>
            <person name="Kijpornyongpan T."/>
            <person name="Mondo S.J."/>
            <person name="Barry K."/>
            <person name="Sandor L."/>
            <person name="Lee J."/>
            <person name="Lipzen A."/>
            <person name="Pangilinan J."/>
            <person name="LaButti K."/>
            <person name="Hainaut M."/>
            <person name="Henrissat B."/>
            <person name="Grigoriev I.V."/>
            <person name="Spatafora J.W."/>
            <person name="Aime M.C."/>
        </authorList>
    </citation>
    <scope>NUCLEOTIDE SEQUENCE [LARGE SCALE GENOMIC DNA]</scope>
    <source>
        <strain evidence="4 5">MCA 4186</strain>
    </source>
</reference>
<feature type="domain" description="DBF4-type" evidence="3">
    <location>
        <begin position="286"/>
        <end position="314"/>
    </location>
</feature>
<dbReference type="EMBL" id="KZ819295">
    <property type="protein sequence ID" value="PWN97378.1"/>
    <property type="molecule type" value="Genomic_DNA"/>
</dbReference>
<feature type="compositionally biased region" description="Low complexity" evidence="2">
    <location>
        <begin position="217"/>
        <end position="237"/>
    </location>
</feature>
<feature type="compositionally biased region" description="Basic and acidic residues" evidence="2">
    <location>
        <begin position="276"/>
        <end position="286"/>
    </location>
</feature>
<evidence type="ECO:0000313" key="4">
    <source>
        <dbReference type="EMBL" id="PWN97378.1"/>
    </source>
</evidence>
<accession>A0A316Z8R5</accession>
<dbReference type="InterPro" id="IPR006572">
    <property type="entry name" value="Znf_DBF"/>
</dbReference>
<dbReference type="OrthoDB" id="21380at2759"/>
<dbReference type="RefSeq" id="XP_025597657.1">
    <property type="nucleotide sequence ID" value="XM_025745699.1"/>
</dbReference>
<dbReference type="Pfam" id="PF07535">
    <property type="entry name" value="zf-DBF"/>
    <property type="match status" value="1"/>
</dbReference>
<dbReference type="GO" id="GO:0008270">
    <property type="term" value="F:zinc ion binding"/>
    <property type="evidence" value="ECO:0007669"/>
    <property type="project" value="UniProtKB-KW"/>
</dbReference>
<dbReference type="InterPro" id="IPR013939">
    <property type="entry name" value="Regulatory_Dfp1/Him1"/>
</dbReference>
<sequence>MMASLLGDGYVGTVAAEPSRQNLSQMLKQERLHGTAEAATRGDYHYFAKQNCYILVEDATGEHRAIIAQEYKRPKDPNSDPPWPKLHGEIEGRCPFTRQKLEVDESAGTYKDHAKGNRLQTMRRSVSMGQVGRHPSASSRGSASPQPGPSTHAAQVRGASPYPMASGNSMAITSNINSMSTAIGSQGFGGGAMASFDKRVAQLGRRVLVPGSMLGASPLGTSASGGPAGSSTLPSPTMAQDPAGATEHGATVRRMLGLTDQRGPMRRSVSTVSAGKEMRRSKPEEKIEKPGYCENCRVKYEDFELVSGSRPDRAAQADHAPTAHHAAPSPQVCCGPRQLRRPRRAAGARAARALVDVRLRRRGRRAAALAHARLAQCARQLAAVWRGGLRVRLRGRPAARRRRVHR</sequence>
<dbReference type="PROSITE" id="PS51265">
    <property type="entry name" value="ZF_DBF4"/>
    <property type="match status" value="1"/>
</dbReference>
<evidence type="ECO:0000313" key="5">
    <source>
        <dbReference type="Proteomes" id="UP000245946"/>
    </source>
</evidence>
<dbReference type="GO" id="GO:0003676">
    <property type="term" value="F:nucleic acid binding"/>
    <property type="evidence" value="ECO:0007669"/>
    <property type="project" value="InterPro"/>
</dbReference>
<dbReference type="GeneID" id="37273243"/>
<evidence type="ECO:0000256" key="1">
    <source>
        <dbReference type="PROSITE-ProRule" id="PRU00600"/>
    </source>
</evidence>
<proteinExistence type="predicted"/>
<feature type="region of interest" description="Disordered" evidence="2">
    <location>
        <begin position="217"/>
        <end position="286"/>
    </location>
</feature>
<keyword evidence="1" id="KW-0863">Zinc-finger</keyword>
<dbReference type="STRING" id="58919.A0A316Z8R5"/>
<gene>
    <name evidence="4" type="ORF">FA09DRAFT_51701</name>
</gene>
<name>A0A316Z8R5_9BASI</name>
<evidence type="ECO:0000256" key="2">
    <source>
        <dbReference type="SAM" id="MobiDB-lite"/>
    </source>
</evidence>
<keyword evidence="1" id="KW-0862">Zinc</keyword>
<organism evidence="4 5">
    <name type="scientific">Tilletiopsis washingtonensis</name>
    <dbReference type="NCBI Taxonomy" id="58919"/>
    <lineage>
        <taxon>Eukaryota</taxon>
        <taxon>Fungi</taxon>
        <taxon>Dikarya</taxon>
        <taxon>Basidiomycota</taxon>
        <taxon>Ustilaginomycotina</taxon>
        <taxon>Exobasidiomycetes</taxon>
        <taxon>Entylomatales</taxon>
        <taxon>Entylomatales incertae sedis</taxon>
        <taxon>Tilletiopsis</taxon>
    </lineage>
</organism>
<feature type="compositionally biased region" description="Polar residues" evidence="2">
    <location>
        <begin position="118"/>
        <end position="128"/>
    </location>
</feature>
<keyword evidence="1" id="KW-0479">Metal-binding</keyword>
<feature type="compositionally biased region" description="Polar residues" evidence="2">
    <location>
        <begin position="136"/>
        <end position="145"/>
    </location>
</feature>
<feature type="region of interest" description="Disordered" evidence="2">
    <location>
        <begin position="104"/>
        <end position="162"/>
    </location>
</feature>
<protein>
    <recommendedName>
        <fullName evidence="3">DBF4-type domain-containing protein</fullName>
    </recommendedName>
</protein>
<dbReference type="Proteomes" id="UP000245946">
    <property type="component" value="Unassembled WGS sequence"/>
</dbReference>
<keyword evidence="5" id="KW-1185">Reference proteome</keyword>
<dbReference type="AlphaFoldDB" id="A0A316Z8R5"/>